<gene>
    <name evidence="2" type="ORF">NP596_20235</name>
</gene>
<dbReference type="InterPro" id="IPR029492">
    <property type="entry name" value="DUF4435"/>
</dbReference>
<dbReference type="RefSeq" id="WP_256617197.1">
    <property type="nucleotide sequence ID" value="NZ_JANIBK010000228.1"/>
</dbReference>
<feature type="domain" description="DUF4435" evidence="1">
    <location>
        <begin position="28"/>
        <end position="137"/>
    </location>
</feature>
<comment type="caution">
    <text evidence="2">The sequence shown here is derived from an EMBL/GenBank/DDBJ whole genome shotgun (WGS) entry which is preliminary data.</text>
</comment>
<proteinExistence type="predicted"/>
<protein>
    <submittedName>
        <fullName evidence="2">DUF4435 domain-containing protein</fullName>
    </submittedName>
</protein>
<organism evidence="2 3">
    <name type="scientific">Methylomonas rivi</name>
    <dbReference type="NCBI Taxonomy" id="2952226"/>
    <lineage>
        <taxon>Bacteria</taxon>
        <taxon>Pseudomonadati</taxon>
        <taxon>Pseudomonadota</taxon>
        <taxon>Gammaproteobacteria</taxon>
        <taxon>Methylococcales</taxon>
        <taxon>Methylococcaceae</taxon>
        <taxon>Methylomonas</taxon>
    </lineage>
</organism>
<dbReference type="EMBL" id="JANIBK010000228">
    <property type="protein sequence ID" value="MCQ8130794.1"/>
    <property type="molecule type" value="Genomic_DNA"/>
</dbReference>
<evidence type="ECO:0000259" key="1">
    <source>
        <dbReference type="Pfam" id="PF14491"/>
    </source>
</evidence>
<dbReference type="Pfam" id="PF14491">
    <property type="entry name" value="DUF4435"/>
    <property type="match status" value="1"/>
</dbReference>
<evidence type="ECO:0000313" key="2">
    <source>
        <dbReference type="EMBL" id="MCQ8130794.1"/>
    </source>
</evidence>
<accession>A0ABT1UAA0</accession>
<reference evidence="2 3" key="1">
    <citation type="submission" date="2022-07" db="EMBL/GenBank/DDBJ databases">
        <title>Methylomonas rivi sp. nov., Methylomonas rosea sp. nov., Methylomonas aureus sp. nov. and Methylomonas subterranea sp. nov., four novel methanotrophs isolated from a freshwater creek and the deep terrestrial subsurface.</title>
        <authorList>
            <person name="Abin C."/>
            <person name="Sankaranarayanan K."/>
            <person name="Garner C."/>
            <person name="Sindelar R."/>
            <person name="Kotary K."/>
            <person name="Garner R."/>
            <person name="Barclay S."/>
            <person name="Lawson P."/>
            <person name="Krumholz L."/>
        </authorList>
    </citation>
    <scope>NUCLEOTIDE SEQUENCE [LARGE SCALE GENOMIC DNA]</scope>
    <source>
        <strain evidence="2 3">WSC-6</strain>
    </source>
</reference>
<sequence length="283" mass="31447">MVTTALNTSKTPGIIITEIRMMNSTFRGIHFLVEGVDDSKFWKHRLNSSNVAIVNCEGKLNLLGAAVDIFNAAISGVTGVYDADFDRLLGISHSPSFVVPTDANDLEICLLMSGALNIFLSEYADAELLDDFENTSGISVSEQIERTSREFGRLRFLSNIAGHHVDFDQLSPYRFVSIDDWSLDHTALKNEYAALASIDIQDLETMLEAHCSQVAPAWAYSQGHDAVRILARGIRRVIGRRQMDEQDVARVLRIAYSKQMLEQTDMYALLCGIQGVLPLLLFA</sequence>
<evidence type="ECO:0000313" key="3">
    <source>
        <dbReference type="Proteomes" id="UP001524586"/>
    </source>
</evidence>
<keyword evidence="3" id="KW-1185">Reference proteome</keyword>
<dbReference type="Proteomes" id="UP001524586">
    <property type="component" value="Unassembled WGS sequence"/>
</dbReference>
<name>A0ABT1UAA0_9GAMM</name>